<name>A0JBW4_9EUKA</name>
<dbReference type="Gene3D" id="3.40.50.300">
    <property type="entry name" value="P-loop containing nucleotide triphosphate hydrolases"/>
    <property type="match status" value="1"/>
</dbReference>
<reference evidence="3" key="1">
    <citation type="submission" date="2005-11" db="EMBL/GenBank/DDBJ databases">
        <title>Molecular phylogenetical diversity of Rab orthologs of the Oxymonads.</title>
        <authorList>
            <person name="Kiuchi I."/>
            <person name="Moriya S."/>
            <person name="Kudo T."/>
        </authorList>
    </citation>
    <scope>NUCLEOTIDE SEQUENCE</scope>
</reference>
<dbReference type="InterPro" id="IPR050227">
    <property type="entry name" value="Rab"/>
</dbReference>
<dbReference type="InterPro" id="IPR005225">
    <property type="entry name" value="Small_GTP-bd"/>
</dbReference>
<dbReference type="InterPro" id="IPR001806">
    <property type="entry name" value="Small_GTPase"/>
</dbReference>
<dbReference type="GO" id="GO:0005525">
    <property type="term" value="F:GTP binding"/>
    <property type="evidence" value="ECO:0007669"/>
    <property type="project" value="UniProtKB-KW"/>
</dbReference>
<evidence type="ECO:0000313" key="3">
    <source>
        <dbReference type="EMBL" id="BAF36693.1"/>
    </source>
</evidence>
<dbReference type="GO" id="GO:0003924">
    <property type="term" value="F:GTPase activity"/>
    <property type="evidence" value="ECO:0007669"/>
    <property type="project" value="InterPro"/>
</dbReference>
<dbReference type="Pfam" id="PF00071">
    <property type="entry name" value="Ras"/>
    <property type="match status" value="1"/>
</dbReference>
<keyword evidence="1" id="KW-0547">Nucleotide-binding</keyword>
<dbReference type="SMART" id="SM00176">
    <property type="entry name" value="RAN"/>
    <property type="match status" value="1"/>
</dbReference>
<dbReference type="SMART" id="SM00175">
    <property type="entry name" value="RAB"/>
    <property type="match status" value="1"/>
</dbReference>
<proteinExistence type="evidence at transcript level"/>
<evidence type="ECO:0000256" key="1">
    <source>
        <dbReference type="ARBA" id="ARBA00022741"/>
    </source>
</evidence>
<feature type="non-terminal residue" evidence="3">
    <location>
        <position position="1"/>
    </location>
</feature>
<dbReference type="NCBIfam" id="TIGR00231">
    <property type="entry name" value="small_GTP"/>
    <property type="match status" value="1"/>
</dbReference>
<dbReference type="EMBL" id="AB241249">
    <property type="protein sequence ID" value="BAF36693.1"/>
    <property type="molecule type" value="mRNA"/>
</dbReference>
<dbReference type="PANTHER" id="PTHR47977">
    <property type="entry name" value="RAS-RELATED PROTEIN RAB"/>
    <property type="match status" value="1"/>
</dbReference>
<dbReference type="AlphaFoldDB" id="A0JBW4"/>
<evidence type="ECO:0000256" key="2">
    <source>
        <dbReference type="ARBA" id="ARBA00023134"/>
    </source>
</evidence>
<dbReference type="SMART" id="SM00174">
    <property type="entry name" value="RHO"/>
    <property type="match status" value="1"/>
</dbReference>
<dbReference type="InterPro" id="IPR027417">
    <property type="entry name" value="P-loop_NTPase"/>
</dbReference>
<gene>
    <name evidence="3" type="primary">RsSmRab6_4</name>
</gene>
<dbReference type="SMART" id="SM00173">
    <property type="entry name" value="RAS"/>
    <property type="match status" value="1"/>
</dbReference>
<feature type="non-terminal residue" evidence="3">
    <location>
        <position position="206"/>
    </location>
</feature>
<dbReference type="PROSITE" id="PS51419">
    <property type="entry name" value="RAB"/>
    <property type="match status" value="1"/>
</dbReference>
<dbReference type="FunFam" id="3.40.50.300:FF:000808">
    <property type="entry name" value="Small GTP-binding protein, putative"/>
    <property type="match status" value="1"/>
</dbReference>
<keyword evidence="2" id="KW-0342">GTP-binding</keyword>
<dbReference type="SUPFAM" id="SSF52540">
    <property type="entry name" value="P-loop containing nucleoside triphosphate hydrolases"/>
    <property type="match status" value="1"/>
</dbReference>
<accession>A0JBW4</accession>
<protein>
    <submittedName>
        <fullName evidence="3">Small G Protein RAB</fullName>
    </submittedName>
</protein>
<sequence length="206" mass="22550">GDQGVGKTSILSRFMFDSLESNYPPTIGIDFLTKSMYLDHQTVRLQLWDTAGQEKFRSLLPNYIRDCAAAVIVFDVTNRLSFEHLEGWINDVRNGVNDNVVLMIVGNKTDLEDKRQVSSEELQDKANVLCCLSTEASAKAGYNVKNLFKKIALTLLNVGGSQREDNSNVLNLTGEAHSSVATASSSGTQIDPAALTSQNPGSKCWC</sequence>
<dbReference type="PROSITE" id="PS51421">
    <property type="entry name" value="RAS"/>
    <property type="match status" value="1"/>
</dbReference>
<dbReference type="CDD" id="cd01861">
    <property type="entry name" value="Rab6"/>
    <property type="match status" value="1"/>
</dbReference>
<dbReference type="PRINTS" id="PR00449">
    <property type="entry name" value="RASTRNSFRMNG"/>
</dbReference>
<organism evidence="3">
    <name type="scientific">Symbiotic protist of Reticulitermes speratus</name>
    <dbReference type="NCBI Taxonomy" id="356864"/>
    <lineage>
        <taxon>Eukaryota</taxon>
        <taxon>Metamonada</taxon>
        <taxon>Preaxostyla</taxon>
        <taxon>Oxymonadida</taxon>
    </lineage>
</organism>